<dbReference type="RefSeq" id="WP_204788039.1">
    <property type="nucleotide sequence ID" value="NZ_CABFLZ010000008.1"/>
</dbReference>
<reference evidence="2" key="1">
    <citation type="submission" date="2019-05" db="EMBL/GenBank/DDBJ databases">
        <authorList>
            <person name="Hibberd M."/>
        </authorList>
    </citation>
    <scope>NUCLEOTIDE SEQUENCE</scope>
    <source>
        <strain evidence="2">Neisseria_subflava_BgEED23</strain>
    </source>
</reference>
<feature type="signal peptide" evidence="1">
    <location>
        <begin position="1"/>
        <end position="19"/>
    </location>
</feature>
<dbReference type="AlphaFoldDB" id="A0A9X9QX44"/>
<organism evidence="2 3">
    <name type="scientific">Neisseria subflava</name>
    <dbReference type="NCBI Taxonomy" id="28449"/>
    <lineage>
        <taxon>Bacteria</taxon>
        <taxon>Pseudomonadati</taxon>
        <taxon>Pseudomonadota</taxon>
        <taxon>Betaproteobacteria</taxon>
        <taxon>Neisseriales</taxon>
        <taxon>Neisseriaceae</taxon>
        <taxon>Neisseria</taxon>
    </lineage>
</organism>
<proteinExistence type="predicted"/>
<comment type="caution">
    <text evidence="2">The sequence shown here is derived from an EMBL/GenBank/DDBJ whole genome shotgun (WGS) entry which is preliminary data.</text>
</comment>
<accession>A0A9X9QX44</accession>
<dbReference type="InterPro" id="IPR038507">
    <property type="entry name" value="YcnI-like_sf"/>
</dbReference>
<feature type="chain" id="PRO_5040841967" description="YcnI-like domain-containing protein" evidence="1">
    <location>
        <begin position="20"/>
        <end position="146"/>
    </location>
</feature>
<evidence type="ECO:0008006" key="4">
    <source>
        <dbReference type="Google" id="ProtNLM"/>
    </source>
</evidence>
<name>A0A9X9QX44_NEISU</name>
<gene>
    <name evidence="2" type="ORF">ONOEEDHL_01999</name>
</gene>
<dbReference type="EMBL" id="CABFLZ010000008">
    <property type="protein sequence ID" value="VTY03881.1"/>
    <property type="molecule type" value="Genomic_DNA"/>
</dbReference>
<evidence type="ECO:0000313" key="3">
    <source>
        <dbReference type="Proteomes" id="UP000626795"/>
    </source>
</evidence>
<protein>
    <recommendedName>
        <fullName evidence="4">YcnI-like domain-containing protein</fullName>
    </recommendedName>
</protein>
<sequence>MKLLFSTLALSAFMMDAQAHVTIRNYANGVDSIAGKSDHFRLNVPTNRGKAVTKVKIVVAEGVKLLFVHPMPGWTYTTEKNAEGNIASITYKGRMEASEFTAFPFIALILKAMFPLNTKHTSPTKMVLWCLSTVRKKQKVISLQFT</sequence>
<dbReference type="Proteomes" id="UP000626795">
    <property type="component" value="Unassembled WGS sequence"/>
</dbReference>
<keyword evidence="1" id="KW-0732">Signal</keyword>
<dbReference type="Gene3D" id="2.60.40.2230">
    <property type="entry name" value="Uncharacterised protein YcnI-like PF07987, DUF1775"/>
    <property type="match status" value="1"/>
</dbReference>
<evidence type="ECO:0000256" key="1">
    <source>
        <dbReference type="SAM" id="SignalP"/>
    </source>
</evidence>
<keyword evidence="3" id="KW-1185">Reference proteome</keyword>
<evidence type="ECO:0000313" key="2">
    <source>
        <dbReference type="EMBL" id="VTY03881.1"/>
    </source>
</evidence>